<dbReference type="PANTHER" id="PTHR10948:SF23">
    <property type="entry name" value="TRANSPOSASE INSI FOR INSERTION SEQUENCE ELEMENT IS30A-RELATED"/>
    <property type="match status" value="1"/>
</dbReference>
<name>A0AAU9CFZ4_9BACT</name>
<evidence type="ECO:0000259" key="1">
    <source>
        <dbReference type="Pfam" id="PF13936"/>
    </source>
</evidence>
<feature type="domain" description="Transposase IS30-like HTH" evidence="1">
    <location>
        <begin position="5"/>
        <end position="47"/>
    </location>
</feature>
<dbReference type="GO" id="GO:0004803">
    <property type="term" value="F:transposase activity"/>
    <property type="evidence" value="ECO:0007669"/>
    <property type="project" value="TreeGrafter"/>
</dbReference>
<dbReference type="InterPro" id="IPR051917">
    <property type="entry name" value="Transposase-Integrase"/>
</dbReference>
<dbReference type="Proteomes" id="UP001348817">
    <property type="component" value="Chromosome"/>
</dbReference>
<organism evidence="2 3">
    <name type="scientific">Fulvitalea axinellae</name>
    <dbReference type="NCBI Taxonomy" id="1182444"/>
    <lineage>
        <taxon>Bacteria</taxon>
        <taxon>Pseudomonadati</taxon>
        <taxon>Bacteroidota</taxon>
        <taxon>Cytophagia</taxon>
        <taxon>Cytophagales</taxon>
        <taxon>Persicobacteraceae</taxon>
        <taxon>Fulvitalea</taxon>
    </lineage>
</organism>
<evidence type="ECO:0000313" key="2">
    <source>
        <dbReference type="EMBL" id="BDD11076.1"/>
    </source>
</evidence>
<proteinExistence type="predicted"/>
<dbReference type="GO" id="GO:0032196">
    <property type="term" value="P:transposition"/>
    <property type="evidence" value="ECO:0007669"/>
    <property type="project" value="TreeGrafter"/>
</dbReference>
<dbReference type="KEGG" id="fax:FUAX_35080"/>
<dbReference type="EMBL" id="AP025314">
    <property type="protein sequence ID" value="BDD11076.1"/>
    <property type="molecule type" value="Genomic_DNA"/>
</dbReference>
<dbReference type="PANTHER" id="PTHR10948">
    <property type="entry name" value="TRANSPOSASE"/>
    <property type="match status" value="1"/>
</dbReference>
<accession>A0AAU9CFZ4</accession>
<protein>
    <recommendedName>
        <fullName evidence="1">Transposase IS30-like HTH domain-containing protein</fullName>
    </recommendedName>
</protein>
<dbReference type="SUPFAM" id="SSF46689">
    <property type="entry name" value="Homeodomain-like"/>
    <property type="match status" value="1"/>
</dbReference>
<evidence type="ECO:0000313" key="3">
    <source>
        <dbReference type="Proteomes" id="UP001348817"/>
    </source>
</evidence>
<dbReference type="GO" id="GO:0005829">
    <property type="term" value="C:cytosol"/>
    <property type="evidence" value="ECO:0007669"/>
    <property type="project" value="TreeGrafter"/>
</dbReference>
<dbReference type="AlphaFoldDB" id="A0AAU9CFZ4"/>
<dbReference type="InterPro" id="IPR009057">
    <property type="entry name" value="Homeodomain-like_sf"/>
</dbReference>
<sequence length="188" mass="21997">MPALYRHLDYEARRKIERYANAGFSMRRIAMVLGVSPSTVSREMGRNSYRDFYSAQHAQAYYEARKFLSAPKYRGRLVFRCSPIGVSLRTPKTDRLLTAWASDYRNARYRRNGDRPDSVYRNIRRRRASLFAVWDKPIQPRLMKLKLQHFGQKETLPGEVNPFGDPPKTWKTPEPLAEHTVMARNLCA</sequence>
<reference evidence="2 3" key="1">
    <citation type="submission" date="2021-12" db="EMBL/GenBank/DDBJ databases">
        <title>Genome sequencing of bacteria with rrn-lacking chromosome and rrn-plasmid.</title>
        <authorList>
            <person name="Anda M."/>
            <person name="Iwasaki W."/>
        </authorList>
    </citation>
    <scope>NUCLEOTIDE SEQUENCE [LARGE SCALE GENOMIC DNA]</scope>
    <source>
        <strain evidence="2 3">DSM 100852</strain>
    </source>
</reference>
<gene>
    <name evidence="2" type="ORF">FUAX_35080</name>
</gene>
<keyword evidence="3" id="KW-1185">Reference proteome</keyword>
<dbReference type="RefSeq" id="WP_421825145.1">
    <property type="nucleotide sequence ID" value="NZ_AP025314.1"/>
</dbReference>
<dbReference type="Pfam" id="PF13936">
    <property type="entry name" value="HTH_38"/>
    <property type="match status" value="1"/>
</dbReference>
<dbReference type="InterPro" id="IPR025246">
    <property type="entry name" value="IS30-like_HTH"/>
</dbReference>